<dbReference type="AlphaFoldDB" id="A0AA43QWZ8"/>
<dbReference type="PRINTS" id="PR01039">
    <property type="entry name" value="TRNASYNTHTRP"/>
</dbReference>
<dbReference type="EMBL" id="JAPUFD010000015">
    <property type="protein sequence ID" value="MDI1491810.1"/>
    <property type="molecule type" value="Genomic_DNA"/>
</dbReference>
<accession>A0AA43QWZ8</accession>
<dbReference type="Gene3D" id="1.10.240.10">
    <property type="entry name" value="Tyrosyl-Transfer RNA Synthetase"/>
    <property type="match status" value="1"/>
</dbReference>
<evidence type="ECO:0000313" key="11">
    <source>
        <dbReference type="Proteomes" id="UP001161017"/>
    </source>
</evidence>
<dbReference type="GO" id="GO:0070183">
    <property type="term" value="P:mitochondrial tryptophanyl-tRNA aminoacylation"/>
    <property type="evidence" value="ECO:0007669"/>
    <property type="project" value="TreeGrafter"/>
</dbReference>
<name>A0AA43QWZ8_9LECA</name>
<keyword evidence="3 9" id="KW-0436">Ligase</keyword>
<dbReference type="InterPro" id="IPR002305">
    <property type="entry name" value="aa-tRNA-synth_Ic"/>
</dbReference>
<comment type="caution">
    <text evidence="10">The sequence shown here is derived from an EMBL/GenBank/DDBJ whole genome shotgun (WGS) entry which is preliminary data.</text>
</comment>
<keyword evidence="5 9" id="KW-0067">ATP-binding</keyword>
<evidence type="ECO:0000256" key="9">
    <source>
        <dbReference type="RuleBase" id="RU363036"/>
    </source>
</evidence>
<evidence type="ECO:0000256" key="3">
    <source>
        <dbReference type="ARBA" id="ARBA00022598"/>
    </source>
</evidence>
<dbReference type="InterPro" id="IPR002306">
    <property type="entry name" value="Trp-tRNA-ligase"/>
</dbReference>
<evidence type="ECO:0000313" key="10">
    <source>
        <dbReference type="EMBL" id="MDI1491810.1"/>
    </source>
</evidence>
<dbReference type="Gene3D" id="3.40.50.620">
    <property type="entry name" value="HUPs"/>
    <property type="match status" value="1"/>
</dbReference>
<dbReference type="PANTHER" id="PTHR43766:SF1">
    <property type="entry name" value="TRYPTOPHAN--TRNA LIGASE, MITOCHONDRIAL"/>
    <property type="match status" value="1"/>
</dbReference>
<dbReference type="InterPro" id="IPR050203">
    <property type="entry name" value="Trp-tRNA_synthetase"/>
</dbReference>
<keyword evidence="6 9" id="KW-0648">Protein biosynthesis</keyword>
<dbReference type="GO" id="GO:0004830">
    <property type="term" value="F:tryptophan-tRNA ligase activity"/>
    <property type="evidence" value="ECO:0007669"/>
    <property type="project" value="UniProtKB-EC"/>
</dbReference>
<evidence type="ECO:0000256" key="8">
    <source>
        <dbReference type="ARBA" id="ARBA00030268"/>
    </source>
</evidence>
<evidence type="ECO:0000256" key="2">
    <source>
        <dbReference type="ARBA" id="ARBA00013161"/>
    </source>
</evidence>
<dbReference type="InterPro" id="IPR014729">
    <property type="entry name" value="Rossmann-like_a/b/a_fold"/>
</dbReference>
<dbReference type="GO" id="GO:0005524">
    <property type="term" value="F:ATP binding"/>
    <property type="evidence" value="ECO:0007669"/>
    <property type="project" value="UniProtKB-KW"/>
</dbReference>
<keyword evidence="11" id="KW-1185">Reference proteome</keyword>
<dbReference type="EC" id="6.1.1.2" evidence="2"/>
<comment type="similarity">
    <text evidence="1 9">Belongs to the class-I aminoacyl-tRNA synthetase family.</text>
</comment>
<keyword evidence="7 9" id="KW-0030">Aminoacyl-tRNA synthetase</keyword>
<keyword evidence="4 9" id="KW-0547">Nucleotide-binding</keyword>
<dbReference type="Proteomes" id="UP001161017">
    <property type="component" value="Unassembled WGS sequence"/>
</dbReference>
<dbReference type="SUPFAM" id="SSF52374">
    <property type="entry name" value="Nucleotidylyl transferase"/>
    <property type="match status" value="1"/>
</dbReference>
<reference evidence="10" key="1">
    <citation type="journal article" date="2023" name="Genome Biol. Evol.">
        <title>First Whole Genome Sequence and Flow Cytometry Genome Size Data for the Lichen-Forming Fungus Ramalina farinacea (Ascomycota).</title>
        <authorList>
            <person name="Llewellyn T."/>
            <person name="Mian S."/>
            <person name="Hill R."/>
            <person name="Leitch I.J."/>
            <person name="Gaya E."/>
        </authorList>
    </citation>
    <scope>NUCLEOTIDE SEQUENCE</scope>
    <source>
        <strain evidence="10">LIQ254RAFAR</strain>
    </source>
</reference>
<evidence type="ECO:0000256" key="4">
    <source>
        <dbReference type="ARBA" id="ARBA00022741"/>
    </source>
</evidence>
<organism evidence="10 11">
    <name type="scientific">Ramalina farinacea</name>
    <dbReference type="NCBI Taxonomy" id="258253"/>
    <lineage>
        <taxon>Eukaryota</taxon>
        <taxon>Fungi</taxon>
        <taxon>Dikarya</taxon>
        <taxon>Ascomycota</taxon>
        <taxon>Pezizomycotina</taxon>
        <taxon>Lecanoromycetes</taxon>
        <taxon>OSLEUM clade</taxon>
        <taxon>Lecanoromycetidae</taxon>
        <taxon>Lecanorales</taxon>
        <taxon>Lecanorineae</taxon>
        <taxon>Ramalinaceae</taxon>
        <taxon>Ramalina</taxon>
    </lineage>
</organism>
<dbReference type="Pfam" id="PF00579">
    <property type="entry name" value="tRNA-synt_1b"/>
    <property type="match status" value="1"/>
</dbReference>
<proteinExistence type="inferred from homology"/>
<evidence type="ECO:0000256" key="6">
    <source>
        <dbReference type="ARBA" id="ARBA00022917"/>
    </source>
</evidence>
<protein>
    <recommendedName>
        <fullName evidence="2">tryptophan--tRNA ligase</fullName>
        <ecNumber evidence="2">6.1.1.2</ecNumber>
    </recommendedName>
    <alternativeName>
        <fullName evidence="8">Tryptophanyl-tRNA synthetase</fullName>
    </alternativeName>
</protein>
<dbReference type="PANTHER" id="PTHR43766">
    <property type="entry name" value="TRYPTOPHAN--TRNA LIGASE, MITOCHONDRIAL"/>
    <property type="match status" value="1"/>
</dbReference>
<sequence>MGATVRCKIVKLLTRFRATHVPVGEDQVQHLEFTRHCADAFNSVYGNVLIKPEIILCKDATKSVIDALTIILLARSRRVMSLRDPNQKMSKSDPDHRSRIHINDSVSDIQMKVRLALTDSLPNVQHDPSLRPGVSSLLELLSQFDDKGRDVHELARLYNMTPMRQFKDAVATSIADGLSTIRNKYERLLYFSNASYLEDIAAVGAIKAKEKARRTISRVRRTQGLAE</sequence>
<gene>
    <name evidence="10" type="primary">MSW1</name>
    <name evidence="10" type="ORF">OHK93_003021</name>
</gene>
<dbReference type="GO" id="GO:0005759">
    <property type="term" value="C:mitochondrial matrix"/>
    <property type="evidence" value="ECO:0007669"/>
    <property type="project" value="TreeGrafter"/>
</dbReference>
<evidence type="ECO:0000256" key="1">
    <source>
        <dbReference type="ARBA" id="ARBA00005594"/>
    </source>
</evidence>
<evidence type="ECO:0000256" key="7">
    <source>
        <dbReference type="ARBA" id="ARBA00023146"/>
    </source>
</evidence>
<evidence type="ECO:0000256" key="5">
    <source>
        <dbReference type="ARBA" id="ARBA00022840"/>
    </source>
</evidence>